<sequence>MTITTSINAVGPVKATEMIQSARAETAIEHRAGLHTVSMTVPAPDDATSRPHADGREFPVSQARVVDISV</sequence>
<name>A0ABU7TQH8_9HYPH</name>
<dbReference type="Proteomes" id="UP001355206">
    <property type="component" value="Unassembled WGS sequence"/>
</dbReference>
<organism evidence="2 3">
    <name type="scientific">Methylobacterium oryzae</name>
    <dbReference type="NCBI Taxonomy" id="334852"/>
    <lineage>
        <taxon>Bacteria</taxon>
        <taxon>Pseudomonadati</taxon>
        <taxon>Pseudomonadota</taxon>
        <taxon>Alphaproteobacteria</taxon>
        <taxon>Hyphomicrobiales</taxon>
        <taxon>Methylobacteriaceae</taxon>
        <taxon>Methylobacterium</taxon>
    </lineage>
</organism>
<evidence type="ECO:0000313" key="3">
    <source>
        <dbReference type="Proteomes" id="UP001355206"/>
    </source>
</evidence>
<dbReference type="EMBL" id="MLCA01000008">
    <property type="protein sequence ID" value="MEE7491970.1"/>
    <property type="molecule type" value="Genomic_DNA"/>
</dbReference>
<evidence type="ECO:0000313" key="2">
    <source>
        <dbReference type="EMBL" id="MEE7491970.1"/>
    </source>
</evidence>
<protein>
    <submittedName>
        <fullName evidence="2">Uncharacterized protein</fullName>
    </submittedName>
</protein>
<feature type="region of interest" description="Disordered" evidence="1">
    <location>
        <begin position="39"/>
        <end position="70"/>
    </location>
</feature>
<evidence type="ECO:0000256" key="1">
    <source>
        <dbReference type="SAM" id="MobiDB-lite"/>
    </source>
</evidence>
<reference evidence="2 3" key="1">
    <citation type="journal article" date="2012" name="Genet. Mol. Biol.">
        <title>Analysis of 16S rRNA and mxaF genes revealing insights into Methylobacterium niche-specific plant association.</title>
        <authorList>
            <person name="Dourado M.N."/>
            <person name="Andreote F.D."/>
            <person name="Dini-Andreote F."/>
            <person name="Conti R."/>
            <person name="Araujo J.M."/>
            <person name="Araujo W.L."/>
        </authorList>
    </citation>
    <scope>NUCLEOTIDE SEQUENCE [LARGE SCALE GENOMIC DNA]</scope>
    <source>
        <strain evidence="2 3">TC3-10</strain>
    </source>
</reference>
<gene>
    <name evidence="2" type="ORF">MOTC310_16425</name>
</gene>
<feature type="compositionally biased region" description="Basic and acidic residues" evidence="1">
    <location>
        <begin position="47"/>
        <end position="57"/>
    </location>
</feature>
<accession>A0ABU7TQH8</accession>
<proteinExistence type="predicted"/>
<keyword evidence="3" id="KW-1185">Reference proteome</keyword>
<comment type="caution">
    <text evidence="2">The sequence shown here is derived from an EMBL/GenBank/DDBJ whole genome shotgun (WGS) entry which is preliminary data.</text>
</comment>